<feature type="domain" description="HTH merR-type" evidence="2">
    <location>
        <begin position="1"/>
        <end position="70"/>
    </location>
</feature>
<dbReference type="SUPFAM" id="SSF46955">
    <property type="entry name" value="Putative DNA-binding domain"/>
    <property type="match status" value="1"/>
</dbReference>
<evidence type="ECO:0000313" key="4">
    <source>
        <dbReference type="Proteomes" id="UP000318521"/>
    </source>
</evidence>
<dbReference type="GO" id="GO:0003677">
    <property type="term" value="F:DNA binding"/>
    <property type="evidence" value="ECO:0007669"/>
    <property type="project" value="UniProtKB-KW"/>
</dbReference>
<dbReference type="GO" id="GO:0003700">
    <property type="term" value="F:DNA-binding transcription factor activity"/>
    <property type="evidence" value="ECO:0007669"/>
    <property type="project" value="InterPro"/>
</dbReference>
<evidence type="ECO:0000256" key="1">
    <source>
        <dbReference type="ARBA" id="ARBA00023125"/>
    </source>
</evidence>
<dbReference type="OrthoDB" id="9811174at2"/>
<dbReference type="CDD" id="cd01109">
    <property type="entry name" value="HTH_YyaN"/>
    <property type="match status" value="1"/>
</dbReference>
<dbReference type="InterPro" id="IPR000551">
    <property type="entry name" value="MerR-type_HTH_dom"/>
</dbReference>
<gene>
    <name evidence="3" type="ORF">FN960_13525</name>
</gene>
<dbReference type="SMART" id="SM00422">
    <property type="entry name" value="HTH_MERR"/>
    <property type="match status" value="1"/>
</dbReference>
<dbReference type="PROSITE" id="PS50937">
    <property type="entry name" value="HTH_MERR_2"/>
    <property type="match status" value="1"/>
</dbReference>
<dbReference type="PROSITE" id="PS00552">
    <property type="entry name" value="HTH_MERR_1"/>
    <property type="match status" value="1"/>
</dbReference>
<dbReference type="Proteomes" id="UP000318521">
    <property type="component" value="Unassembled WGS sequence"/>
</dbReference>
<evidence type="ECO:0000313" key="3">
    <source>
        <dbReference type="EMBL" id="TSB45927.1"/>
    </source>
</evidence>
<name>A0A553ZWT8_9BACI</name>
<comment type="caution">
    <text evidence="3">The sequence shown here is derived from an EMBL/GenBank/DDBJ whole genome shotgun (WGS) entry which is preliminary data.</text>
</comment>
<accession>A0A553ZWT8</accession>
<organism evidence="3 4">
    <name type="scientific">Alkalicoccobacillus porphyridii</name>
    <dbReference type="NCBI Taxonomy" id="2597270"/>
    <lineage>
        <taxon>Bacteria</taxon>
        <taxon>Bacillati</taxon>
        <taxon>Bacillota</taxon>
        <taxon>Bacilli</taxon>
        <taxon>Bacillales</taxon>
        <taxon>Bacillaceae</taxon>
        <taxon>Alkalicoccobacillus</taxon>
    </lineage>
</organism>
<dbReference type="InterPro" id="IPR009061">
    <property type="entry name" value="DNA-bd_dom_put_sf"/>
</dbReference>
<protein>
    <submittedName>
        <fullName evidence="3">MerR family transcriptional regulator</fullName>
    </submittedName>
</protein>
<sequence>MYSIAEVSKITGLTTDTVRYYEKIDLLPPIRRKTNGHSIYSDTDLQTFLLINCLKKTGLSLVEIKPFLSLSMDTNIEDHPELEAMISNHKNHIEHQIAELQKVLDFIEVFFSKKNTGEHCHTQNQSA</sequence>
<dbReference type="Gene3D" id="1.10.1660.10">
    <property type="match status" value="1"/>
</dbReference>
<dbReference type="EMBL" id="VLXZ01000008">
    <property type="protein sequence ID" value="TSB45927.1"/>
    <property type="molecule type" value="Genomic_DNA"/>
</dbReference>
<dbReference type="InterPro" id="IPR047057">
    <property type="entry name" value="MerR_fam"/>
</dbReference>
<keyword evidence="1" id="KW-0238">DNA-binding</keyword>
<evidence type="ECO:0000259" key="2">
    <source>
        <dbReference type="PROSITE" id="PS50937"/>
    </source>
</evidence>
<dbReference type="Pfam" id="PF13411">
    <property type="entry name" value="MerR_1"/>
    <property type="match status" value="1"/>
</dbReference>
<reference evidence="3 4" key="1">
    <citation type="submission" date="2019-07" db="EMBL/GenBank/DDBJ databases">
        <authorList>
            <person name="Park Y.J."/>
            <person name="Jeong S.E."/>
            <person name="Jung H.S."/>
        </authorList>
    </citation>
    <scope>NUCLEOTIDE SEQUENCE [LARGE SCALE GENOMIC DNA]</scope>
    <source>
        <strain evidence="4">P16(2019)</strain>
    </source>
</reference>
<dbReference type="AlphaFoldDB" id="A0A553ZWT8"/>
<dbReference type="PANTHER" id="PTHR30204:SF83">
    <property type="entry name" value="TRANSCRIPTIONAL REGULATOR, MERR FAMILY"/>
    <property type="match status" value="1"/>
</dbReference>
<dbReference type="PANTHER" id="PTHR30204">
    <property type="entry name" value="REDOX-CYCLING DRUG-SENSING TRANSCRIPTIONAL ACTIVATOR SOXR"/>
    <property type="match status" value="1"/>
</dbReference>
<proteinExistence type="predicted"/>
<keyword evidence="4" id="KW-1185">Reference proteome</keyword>
<dbReference type="RefSeq" id="WP_143849267.1">
    <property type="nucleotide sequence ID" value="NZ_VLXZ01000008.1"/>
</dbReference>